<comment type="caution">
    <text evidence="1">The sequence shown here is derived from an EMBL/GenBank/DDBJ whole genome shotgun (WGS) entry which is preliminary data.</text>
</comment>
<protein>
    <submittedName>
        <fullName evidence="1">Uncharacterized protein</fullName>
    </submittedName>
</protein>
<sequence>MAAVWRCKNYNAIIYTVFYHLERLRSRFKEGRPEWYKLCSECACCRGWELRVSPLMREDRPWKSSRLPEYDGVLPCGSIGWNNGVVEAESESGPDCLLAAPDSGY</sequence>
<dbReference type="AlphaFoldDB" id="A0A9P8PUL8"/>
<reference evidence="1" key="1">
    <citation type="journal article" date="2021" name="Open Biol.">
        <title>Shared evolutionary footprints suggest mitochondrial oxidative damage underlies multiple complex I losses in fungi.</title>
        <authorList>
            <person name="Schikora-Tamarit M.A."/>
            <person name="Marcet-Houben M."/>
            <person name="Nosek J."/>
            <person name="Gabaldon T."/>
        </authorList>
    </citation>
    <scope>NUCLEOTIDE SEQUENCE</scope>
    <source>
        <strain evidence="1">NCAIM Y.01608</strain>
    </source>
</reference>
<dbReference type="Proteomes" id="UP000788993">
    <property type="component" value="Unassembled WGS sequence"/>
</dbReference>
<organism evidence="1 2">
    <name type="scientific">Ogataea polymorpha</name>
    <dbReference type="NCBI Taxonomy" id="460523"/>
    <lineage>
        <taxon>Eukaryota</taxon>
        <taxon>Fungi</taxon>
        <taxon>Dikarya</taxon>
        <taxon>Ascomycota</taxon>
        <taxon>Saccharomycotina</taxon>
        <taxon>Pichiomycetes</taxon>
        <taxon>Pichiales</taxon>
        <taxon>Pichiaceae</taxon>
        <taxon>Ogataea</taxon>
    </lineage>
</organism>
<name>A0A9P8PUL8_9ASCO</name>
<reference evidence="1" key="2">
    <citation type="submission" date="2021-01" db="EMBL/GenBank/DDBJ databases">
        <authorList>
            <person name="Schikora-Tamarit M.A."/>
        </authorList>
    </citation>
    <scope>NUCLEOTIDE SEQUENCE</scope>
    <source>
        <strain evidence="1">NCAIM Y.01608</strain>
    </source>
</reference>
<accession>A0A9P8PUL8</accession>
<evidence type="ECO:0000313" key="2">
    <source>
        <dbReference type="Proteomes" id="UP000788993"/>
    </source>
</evidence>
<proteinExistence type="predicted"/>
<keyword evidence="2" id="KW-1185">Reference proteome</keyword>
<evidence type="ECO:0000313" key="1">
    <source>
        <dbReference type="EMBL" id="KAH3677895.1"/>
    </source>
</evidence>
<dbReference type="EMBL" id="JAEUBD010000095">
    <property type="protein sequence ID" value="KAH3677895.1"/>
    <property type="molecule type" value="Genomic_DNA"/>
</dbReference>
<gene>
    <name evidence="1" type="ORF">OGATHE_000549</name>
</gene>